<feature type="non-terminal residue" evidence="3">
    <location>
        <position position="76"/>
    </location>
</feature>
<keyword evidence="2" id="KW-0732">Signal</keyword>
<keyword evidence="1" id="KW-1133">Transmembrane helix</keyword>
<sequence>MPDRPRRGAALLVALTATATFSASAAQAAPFGAPETATLALVLGSLFVAVVSSVALLRARQRLADVTAATSRDAAD</sequence>
<feature type="signal peptide" evidence="2">
    <location>
        <begin position="1"/>
        <end position="28"/>
    </location>
</feature>
<dbReference type="Proteomes" id="UP001597171">
    <property type="component" value="Unassembled WGS sequence"/>
</dbReference>
<dbReference type="EMBL" id="JBHTMX010000133">
    <property type="protein sequence ID" value="MFD1332862.1"/>
    <property type="molecule type" value="Genomic_DNA"/>
</dbReference>
<evidence type="ECO:0000256" key="1">
    <source>
        <dbReference type="SAM" id="Phobius"/>
    </source>
</evidence>
<dbReference type="RefSeq" id="WP_378776069.1">
    <property type="nucleotide sequence ID" value="NZ_JBHTMX010000133.1"/>
</dbReference>
<proteinExistence type="predicted"/>
<evidence type="ECO:0000256" key="2">
    <source>
        <dbReference type="SAM" id="SignalP"/>
    </source>
</evidence>
<gene>
    <name evidence="3" type="ORF">ACFQ4O_12730</name>
</gene>
<protein>
    <submittedName>
        <fullName evidence="3">Uncharacterized protein</fullName>
    </submittedName>
</protein>
<evidence type="ECO:0000313" key="3">
    <source>
        <dbReference type="EMBL" id="MFD1332862.1"/>
    </source>
</evidence>
<name>A0ABW3Z997_9HYPH</name>
<feature type="chain" id="PRO_5046008065" evidence="2">
    <location>
        <begin position="29"/>
        <end position="76"/>
    </location>
</feature>
<keyword evidence="1" id="KW-0812">Transmembrane</keyword>
<evidence type="ECO:0000313" key="4">
    <source>
        <dbReference type="Proteomes" id="UP001597171"/>
    </source>
</evidence>
<keyword evidence="1" id="KW-0472">Membrane</keyword>
<accession>A0ABW3Z997</accession>
<keyword evidence="4" id="KW-1185">Reference proteome</keyword>
<organism evidence="3 4">
    <name type="scientific">Methylopila musalis</name>
    <dbReference type="NCBI Taxonomy" id="1134781"/>
    <lineage>
        <taxon>Bacteria</taxon>
        <taxon>Pseudomonadati</taxon>
        <taxon>Pseudomonadota</taxon>
        <taxon>Alphaproteobacteria</taxon>
        <taxon>Hyphomicrobiales</taxon>
        <taxon>Methylopilaceae</taxon>
        <taxon>Methylopila</taxon>
    </lineage>
</organism>
<reference evidence="4" key="1">
    <citation type="journal article" date="2019" name="Int. J. Syst. Evol. Microbiol.">
        <title>The Global Catalogue of Microorganisms (GCM) 10K type strain sequencing project: providing services to taxonomists for standard genome sequencing and annotation.</title>
        <authorList>
            <consortium name="The Broad Institute Genomics Platform"/>
            <consortium name="The Broad Institute Genome Sequencing Center for Infectious Disease"/>
            <person name="Wu L."/>
            <person name="Ma J."/>
        </authorList>
    </citation>
    <scope>NUCLEOTIDE SEQUENCE [LARGE SCALE GENOMIC DNA]</scope>
    <source>
        <strain evidence="4">CCUG 61696</strain>
    </source>
</reference>
<comment type="caution">
    <text evidence="3">The sequence shown here is derived from an EMBL/GenBank/DDBJ whole genome shotgun (WGS) entry which is preliminary data.</text>
</comment>
<feature type="transmembrane region" description="Helical" evidence="1">
    <location>
        <begin position="38"/>
        <end position="57"/>
    </location>
</feature>